<evidence type="ECO:0000259" key="1">
    <source>
        <dbReference type="Pfam" id="PF03807"/>
    </source>
</evidence>
<evidence type="ECO:0000259" key="2">
    <source>
        <dbReference type="Pfam" id="PF09130"/>
    </source>
</evidence>
<dbReference type="Proteomes" id="UP000265663">
    <property type="component" value="Unassembled WGS sequence"/>
</dbReference>
<name>A0A3M7MB90_9PLEO</name>
<keyword evidence="4" id="KW-1185">Reference proteome</keyword>
<accession>A0A3M7MB90</accession>
<dbReference type="InterPro" id="IPR036291">
    <property type="entry name" value="NAD(P)-bd_dom_sf"/>
</dbReference>
<dbReference type="InterPro" id="IPR008927">
    <property type="entry name" value="6-PGluconate_DH-like_C_sf"/>
</dbReference>
<dbReference type="InterPro" id="IPR028939">
    <property type="entry name" value="P5C_Rdtase_cat_N"/>
</dbReference>
<dbReference type="SUPFAM" id="SSF51735">
    <property type="entry name" value="NAD(P)-binding Rossmann-fold domains"/>
    <property type="match status" value="1"/>
</dbReference>
<sequence>MPTPAPEKTRTVAILSIGQMGLGIAQLLLANEYHVITNISGRSAATKARAEAAGIQLCATDEEVVVRANYLLSIVPPCDAMPTAKRIRNALQTSKRGDDEPPLWYLELNAISPETAKSIGDLFLENPQVHFIDGGIIGGPPKQDETTGCWYRPGIPLSGPYSLESAKTEKDGNMQDAGLAFVLNTRYLSPETGTASGLKCCFAALTKGFTALALQSFTTASSLGVLGPLKEYMDEYNPNARQKAERGIVGCTEKAYRWVEEMKQIGECFGTPGPWGDEAAVFREIAGVFQGLADVVEKQGTEGMKDAESVVSILSKELHPQPQPQPQPQP</sequence>
<dbReference type="SUPFAM" id="SSF48179">
    <property type="entry name" value="6-phosphogluconate dehydrogenase C-terminal domain-like"/>
    <property type="match status" value="1"/>
</dbReference>
<dbReference type="Gene3D" id="1.10.1040.10">
    <property type="entry name" value="N-(1-d-carboxylethyl)-l-norvaline Dehydrogenase, domain 2"/>
    <property type="match status" value="1"/>
</dbReference>
<dbReference type="InterPro" id="IPR015814">
    <property type="entry name" value="Pgluconate_DH_NAD-bd_C"/>
</dbReference>
<dbReference type="EMBL" id="KE747828">
    <property type="protein sequence ID" value="RMZ71795.1"/>
    <property type="molecule type" value="Genomic_DNA"/>
</dbReference>
<dbReference type="Pfam" id="PF03807">
    <property type="entry name" value="F420_oxidored"/>
    <property type="match status" value="1"/>
</dbReference>
<gene>
    <name evidence="3" type="ORF">GMOD_00009125</name>
</gene>
<organism evidence="3 4">
    <name type="scientific">Pyrenophora seminiperda CCB06</name>
    <dbReference type="NCBI Taxonomy" id="1302712"/>
    <lineage>
        <taxon>Eukaryota</taxon>
        <taxon>Fungi</taxon>
        <taxon>Dikarya</taxon>
        <taxon>Ascomycota</taxon>
        <taxon>Pezizomycotina</taxon>
        <taxon>Dothideomycetes</taxon>
        <taxon>Pleosporomycetidae</taxon>
        <taxon>Pleosporales</taxon>
        <taxon>Pleosporineae</taxon>
        <taxon>Pleosporaceae</taxon>
        <taxon>Pyrenophora</taxon>
    </lineage>
</organism>
<reference evidence="3 4" key="1">
    <citation type="journal article" date="2014" name="PLoS ONE">
        <title>De novo Genome Assembly of the Fungal Plant Pathogen Pyrenophora semeniperda.</title>
        <authorList>
            <person name="Soliai M.M."/>
            <person name="Meyer S.E."/>
            <person name="Udall J.A."/>
            <person name="Elzinga D.E."/>
            <person name="Hermansen R.A."/>
            <person name="Bodily P.M."/>
            <person name="Hart A.A."/>
            <person name="Coleman C.E."/>
        </authorList>
    </citation>
    <scope>NUCLEOTIDE SEQUENCE [LARGE SCALE GENOMIC DNA]</scope>
    <source>
        <strain evidence="3 4">CCB06</strain>
        <tissue evidence="3">Mycelium</tissue>
    </source>
</reference>
<dbReference type="Gene3D" id="3.40.50.720">
    <property type="entry name" value="NAD(P)-binding Rossmann-like Domain"/>
    <property type="match status" value="1"/>
</dbReference>
<dbReference type="Pfam" id="PF09130">
    <property type="entry name" value="DUF1932"/>
    <property type="match status" value="1"/>
</dbReference>
<dbReference type="InterPro" id="IPR013328">
    <property type="entry name" value="6PGD_dom2"/>
</dbReference>
<evidence type="ECO:0000313" key="4">
    <source>
        <dbReference type="Proteomes" id="UP000265663"/>
    </source>
</evidence>
<evidence type="ECO:0008006" key="5">
    <source>
        <dbReference type="Google" id="ProtNLM"/>
    </source>
</evidence>
<dbReference type="AlphaFoldDB" id="A0A3M7MB90"/>
<evidence type="ECO:0000313" key="3">
    <source>
        <dbReference type="EMBL" id="RMZ71795.1"/>
    </source>
</evidence>
<feature type="domain" description="Pyrroline-5-carboxylate reductase catalytic N-terminal" evidence="1">
    <location>
        <begin position="11"/>
        <end position="92"/>
    </location>
</feature>
<feature type="domain" description="Phosphogluconate dehydrogenase NAD-binding putative C-terminal" evidence="2">
    <location>
        <begin position="220"/>
        <end position="290"/>
    </location>
</feature>
<dbReference type="OrthoDB" id="9988102at2759"/>
<proteinExistence type="predicted"/>
<protein>
    <recommendedName>
        <fullName evidence="5">6-phosphogluconate dehydrogenase C-terminal domain-like protein</fullName>
    </recommendedName>
</protein>